<proteinExistence type="predicted"/>
<evidence type="ECO:0000313" key="4">
    <source>
        <dbReference type="Proteomes" id="UP000193435"/>
    </source>
</evidence>
<dbReference type="InterPro" id="IPR029000">
    <property type="entry name" value="Cyclophilin-like_dom_sf"/>
</dbReference>
<name>A0A1X7N717_9LACT</name>
<dbReference type="Pfam" id="PF05913">
    <property type="entry name" value="MupG_C"/>
    <property type="match status" value="1"/>
</dbReference>
<evidence type="ECO:0000259" key="1">
    <source>
        <dbReference type="Pfam" id="PF05913"/>
    </source>
</evidence>
<evidence type="ECO:0008006" key="5">
    <source>
        <dbReference type="Google" id="ProtNLM"/>
    </source>
</evidence>
<organism evidence="3 4">
    <name type="scientific">Carnobacterium iners</name>
    <dbReference type="NCBI Taxonomy" id="1073423"/>
    <lineage>
        <taxon>Bacteria</taxon>
        <taxon>Bacillati</taxon>
        <taxon>Bacillota</taxon>
        <taxon>Bacilli</taxon>
        <taxon>Lactobacillales</taxon>
        <taxon>Carnobacteriaceae</taxon>
        <taxon>Carnobacterium</taxon>
    </lineage>
</organism>
<dbReference type="InterPro" id="IPR043797">
    <property type="entry name" value="MupG_N"/>
</dbReference>
<dbReference type="SUPFAM" id="SSF50891">
    <property type="entry name" value="Cyclophilin-like"/>
    <property type="match status" value="1"/>
</dbReference>
<accession>A0A1X7N717</accession>
<dbReference type="InterPro" id="IPR008589">
    <property type="entry name" value="MupG"/>
</dbReference>
<dbReference type="SUPFAM" id="SSF51445">
    <property type="entry name" value="(Trans)glycosidases"/>
    <property type="match status" value="1"/>
</dbReference>
<keyword evidence="4" id="KW-1185">Reference proteome</keyword>
<dbReference type="PANTHER" id="PTHR38435">
    <property type="match status" value="1"/>
</dbReference>
<reference evidence="3 4" key="1">
    <citation type="submission" date="2017-04" db="EMBL/GenBank/DDBJ databases">
        <authorList>
            <person name="Afonso C.L."/>
            <person name="Miller P.J."/>
            <person name="Scott M.A."/>
            <person name="Spackman E."/>
            <person name="Goraichik I."/>
            <person name="Dimitrov K.M."/>
            <person name="Suarez D.L."/>
            <person name="Swayne D.E."/>
        </authorList>
    </citation>
    <scope>NUCLEOTIDE SEQUENCE [LARGE SCALE GENOMIC DNA]</scope>
    <source>
        <strain evidence="3 4">LMG26642</strain>
    </source>
</reference>
<dbReference type="Gene3D" id="2.40.100.10">
    <property type="entry name" value="Cyclophilin-like"/>
    <property type="match status" value="1"/>
</dbReference>
<gene>
    <name evidence="3" type="ORF">SAMN04488700_1427</name>
</gene>
<dbReference type="Gene3D" id="3.20.20.70">
    <property type="entry name" value="Aldolase class I"/>
    <property type="match status" value="1"/>
</dbReference>
<evidence type="ECO:0000313" key="3">
    <source>
        <dbReference type="EMBL" id="SMH32577.1"/>
    </source>
</evidence>
<dbReference type="OrthoDB" id="5809921at2"/>
<dbReference type="EMBL" id="FXBJ01000002">
    <property type="protein sequence ID" value="SMH32577.1"/>
    <property type="molecule type" value="Genomic_DNA"/>
</dbReference>
<protein>
    <recommendedName>
        <fullName evidence="5">DUF871 domain-containing protein</fullName>
    </recommendedName>
</protein>
<dbReference type="PANTHER" id="PTHR38435:SF2">
    <property type="entry name" value="DUF871 DOMAIN-CONTAINING PROTEIN"/>
    <property type="match status" value="1"/>
</dbReference>
<feature type="domain" description="6-phospho-N-acetylmuramidase C-terminal" evidence="1">
    <location>
        <begin position="250"/>
        <end position="349"/>
    </location>
</feature>
<dbReference type="InterPro" id="IPR013785">
    <property type="entry name" value="Aldolase_TIM"/>
</dbReference>
<dbReference type="STRING" id="1073423.SAMN04488700_1427"/>
<dbReference type="InterPro" id="IPR017853">
    <property type="entry name" value="GH"/>
</dbReference>
<sequence>MLGTSIFLGEDLNNTVKKNLLSMKKHGFIGIFSSLHIPEDESAHYSKRLKVLGEWATELEMDVMVDISGSVLSKVGLSLDRPQEILAIGIKGIRIDYGVSNKQISDLSHFMKVSLNASTLTETDLVELKREGANFNHLEAWHNYYPRPETGLDKENFTKKNQWLKQHGFRIVAFVPGDNILRGPLFEGLPSLEKHRYSHPLDAAIELLIDCLVDDIYIGEPGLKKKTQKQFQSYFIKETMLLFAEPEQQSIYATLAVGLHQNRWDAARDVIRSADARLKKIDDIIPEYSLNRRKGSITIDNQIYGRYMGEIQICLTDLSRDKKVNVVAQIVSEDLSLLKWCKGGQSFEIMLNK</sequence>
<dbReference type="AlphaFoldDB" id="A0A1X7N717"/>
<evidence type="ECO:0000259" key="2">
    <source>
        <dbReference type="Pfam" id="PF19200"/>
    </source>
</evidence>
<dbReference type="Proteomes" id="UP000193435">
    <property type="component" value="Unassembled WGS sequence"/>
</dbReference>
<feature type="domain" description="6-phospho-N-acetylmuramidase N-terminal" evidence="2">
    <location>
        <begin position="2"/>
        <end position="232"/>
    </location>
</feature>
<dbReference type="Pfam" id="PF19200">
    <property type="entry name" value="MupG_N"/>
    <property type="match status" value="1"/>
</dbReference>
<dbReference type="InterPro" id="IPR043894">
    <property type="entry name" value="MupG_C"/>
</dbReference>
<dbReference type="RefSeq" id="WP_085559584.1">
    <property type="nucleotide sequence ID" value="NZ_FOAH01000004.1"/>
</dbReference>